<reference evidence="2 3" key="1">
    <citation type="submission" date="2000-11" db="EMBL/GenBank/DDBJ databases">
        <title>Bacteriophage Felix O1: Genetic Characterization.</title>
        <authorList>
            <person name="Sriranganathan N."/>
            <person name="Whichard J.M."/>
            <person name="Pierson F.W."/>
            <person name="Kapur V."/>
            <person name="Weigt L.A."/>
        </authorList>
    </citation>
    <scope>NUCLEOTIDE SEQUENCE [LARGE SCALE GENOMIC DNA]</scope>
    <source>
        <strain evidence="2">Felix O1-VT1</strain>
    </source>
</reference>
<organism evidence="2 3">
    <name type="scientific">Salmonella phage Felix O1 (isolate Felix O1-VT1)</name>
    <name type="common">Bacteriophage Felix O1</name>
    <dbReference type="NCBI Taxonomy" id="1283336"/>
    <lineage>
        <taxon>Viruses</taxon>
        <taxon>Duplodnaviria</taxon>
        <taxon>Heunggongvirae</taxon>
        <taxon>Uroviricota</taxon>
        <taxon>Caudoviricetes</taxon>
        <taxon>Andersonviridae</taxon>
        <taxon>Ounavirinae</taxon>
        <taxon>Felixounavirus</taxon>
        <taxon>Felixounavirus felixO1</taxon>
    </lineage>
</organism>
<sequence>MSISRELQILCMANLCSIMSKLYTYLLSILCRLFCVSVTFTVYLFLVLSRNFKESLLFSVTLILFTDVLRLCCVLFKHHLAIFFTVGCDNFVTYSNA</sequence>
<keyword evidence="1" id="KW-0812">Transmembrane</keyword>
<keyword evidence="1" id="KW-1133">Transmembrane helix</keyword>
<evidence type="ECO:0000313" key="2">
    <source>
        <dbReference type="EMBL" id="AAQ14694.1"/>
    </source>
</evidence>
<name>Q6KGD5_BPFO1</name>
<feature type="transmembrane region" description="Helical" evidence="1">
    <location>
        <begin position="22"/>
        <end position="44"/>
    </location>
</feature>
<dbReference type="Proteomes" id="UP000009070">
    <property type="component" value="Segment"/>
</dbReference>
<organismHost>
    <name type="scientific">Salmonella</name>
    <dbReference type="NCBI Taxonomy" id="590"/>
</organismHost>
<keyword evidence="3" id="KW-1185">Reference proteome</keyword>
<keyword evidence="1" id="KW-0472">Membrane</keyword>
<evidence type="ECO:0000256" key="1">
    <source>
        <dbReference type="SAM" id="Phobius"/>
    </source>
</evidence>
<proteinExistence type="predicted"/>
<feature type="transmembrane region" description="Helical" evidence="1">
    <location>
        <begin position="56"/>
        <end position="76"/>
    </location>
</feature>
<dbReference type="EMBL" id="AF320576">
    <property type="protein sequence ID" value="AAQ14694.1"/>
    <property type="molecule type" value="Genomic_DNA"/>
</dbReference>
<evidence type="ECO:0000313" key="3">
    <source>
        <dbReference type="Proteomes" id="UP000009070"/>
    </source>
</evidence>
<protein>
    <submittedName>
        <fullName evidence="2">Uncharacterized protein</fullName>
    </submittedName>
</protein>
<accession>Q6KGD5</accession>